<sequence length="54" mass="6305">AIKPYEDTGKYKIYLSEIFKIKPIKMGDPRLAPQSPRYTKFELLEKAKTLADIF</sequence>
<dbReference type="EMBL" id="BART01016660">
    <property type="protein sequence ID" value="GAG84557.1"/>
    <property type="molecule type" value="Genomic_DNA"/>
</dbReference>
<dbReference type="AlphaFoldDB" id="X1BTS5"/>
<name>X1BTS5_9ZZZZ</name>
<organism evidence="1">
    <name type="scientific">marine sediment metagenome</name>
    <dbReference type="NCBI Taxonomy" id="412755"/>
    <lineage>
        <taxon>unclassified sequences</taxon>
        <taxon>metagenomes</taxon>
        <taxon>ecological metagenomes</taxon>
    </lineage>
</organism>
<protein>
    <submittedName>
        <fullName evidence="1">Uncharacterized protein</fullName>
    </submittedName>
</protein>
<comment type="caution">
    <text evidence="1">The sequence shown here is derived from an EMBL/GenBank/DDBJ whole genome shotgun (WGS) entry which is preliminary data.</text>
</comment>
<feature type="non-terminal residue" evidence="1">
    <location>
        <position position="1"/>
    </location>
</feature>
<gene>
    <name evidence="1" type="ORF">S01H4_31973</name>
</gene>
<proteinExistence type="predicted"/>
<accession>X1BTS5</accession>
<evidence type="ECO:0000313" key="1">
    <source>
        <dbReference type="EMBL" id="GAG84557.1"/>
    </source>
</evidence>
<reference evidence="1" key="1">
    <citation type="journal article" date="2014" name="Front. Microbiol.">
        <title>High frequency of phylogenetically diverse reductive dehalogenase-homologous genes in deep subseafloor sedimentary metagenomes.</title>
        <authorList>
            <person name="Kawai M."/>
            <person name="Futagami T."/>
            <person name="Toyoda A."/>
            <person name="Takaki Y."/>
            <person name="Nishi S."/>
            <person name="Hori S."/>
            <person name="Arai W."/>
            <person name="Tsubouchi T."/>
            <person name="Morono Y."/>
            <person name="Uchiyama I."/>
            <person name="Ito T."/>
            <person name="Fujiyama A."/>
            <person name="Inagaki F."/>
            <person name="Takami H."/>
        </authorList>
    </citation>
    <scope>NUCLEOTIDE SEQUENCE</scope>
    <source>
        <strain evidence="1">Expedition CK06-06</strain>
    </source>
</reference>